<comment type="caution">
    <text evidence="2">The sequence shown here is derived from an EMBL/GenBank/DDBJ whole genome shotgun (WGS) entry which is preliminary data.</text>
</comment>
<organism evidence="2 3">
    <name type="scientific">Ideonella lacteola</name>
    <dbReference type="NCBI Taxonomy" id="2984193"/>
    <lineage>
        <taxon>Bacteria</taxon>
        <taxon>Pseudomonadati</taxon>
        <taxon>Pseudomonadota</taxon>
        <taxon>Betaproteobacteria</taxon>
        <taxon>Burkholderiales</taxon>
        <taxon>Sphaerotilaceae</taxon>
        <taxon>Ideonella</taxon>
    </lineage>
</organism>
<dbReference type="RefSeq" id="WP_341424246.1">
    <property type="nucleotide sequence ID" value="NZ_JBBUTG010000002.1"/>
</dbReference>
<evidence type="ECO:0000256" key="1">
    <source>
        <dbReference type="SAM" id="SignalP"/>
    </source>
</evidence>
<feature type="chain" id="PRO_5046513133" description="Alpha/beta hydrolase" evidence="1">
    <location>
        <begin position="22"/>
        <end position="316"/>
    </location>
</feature>
<proteinExistence type="predicted"/>
<dbReference type="InterPro" id="IPR029058">
    <property type="entry name" value="AB_hydrolase_fold"/>
</dbReference>
<dbReference type="EMBL" id="JBBUTG010000002">
    <property type="protein sequence ID" value="MEK8029887.1"/>
    <property type="molecule type" value="Genomic_DNA"/>
</dbReference>
<evidence type="ECO:0000313" key="3">
    <source>
        <dbReference type="Proteomes" id="UP001371218"/>
    </source>
</evidence>
<sequence>MKLLHTLFAALALAGSGATLSAVPNAPTGEIEKRFYADGPWAVSHRPSFGCCDSSGYAFDIYGPETPGLGGFKHPIVTWGNGTGTAPYNYDYLLRHLASWGFVVVATRQPNTGTGREIRDAARFMAAENTRPGSPFEGTLAVDRIGAMGHSQGATGVINAMRDSGGAIRTAIAMALPAQVFCSDEINCTDPSRLRAGSVFYLNGSLDVVISPSRQPKGTRGLQSNAAYYRAMPSTLPKFWATLRGANHNDMMGQPDCALVGSTCHNGVYGYLGYPTAWLMDQLQGDAEAHQAFVAGSGEIFFQPKNWANQTSNITP</sequence>
<keyword evidence="3" id="KW-1185">Reference proteome</keyword>
<protein>
    <recommendedName>
        <fullName evidence="4">Alpha/beta hydrolase</fullName>
    </recommendedName>
</protein>
<name>A0ABU9BIU5_9BURK</name>
<gene>
    <name evidence="2" type="ORF">AACH06_03555</name>
</gene>
<evidence type="ECO:0008006" key="4">
    <source>
        <dbReference type="Google" id="ProtNLM"/>
    </source>
</evidence>
<evidence type="ECO:0000313" key="2">
    <source>
        <dbReference type="EMBL" id="MEK8029887.1"/>
    </source>
</evidence>
<dbReference type="Gene3D" id="3.40.50.1820">
    <property type="entry name" value="alpha/beta hydrolase"/>
    <property type="match status" value="1"/>
</dbReference>
<reference evidence="2 3" key="1">
    <citation type="submission" date="2024-04" db="EMBL/GenBank/DDBJ databases">
        <title>Novel species of the genus Ideonella isolated from streams.</title>
        <authorList>
            <person name="Lu H."/>
        </authorList>
    </citation>
    <scope>NUCLEOTIDE SEQUENCE [LARGE SCALE GENOMIC DNA]</scope>
    <source>
        <strain evidence="2 3">DXS29W</strain>
    </source>
</reference>
<feature type="signal peptide" evidence="1">
    <location>
        <begin position="1"/>
        <end position="21"/>
    </location>
</feature>
<accession>A0ABU9BIU5</accession>
<keyword evidence="1" id="KW-0732">Signal</keyword>
<dbReference type="SUPFAM" id="SSF53474">
    <property type="entry name" value="alpha/beta-Hydrolases"/>
    <property type="match status" value="1"/>
</dbReference>
<dbReference type="Proteomes" id="UP001371218">
    <property type="component" value="Unassembled WGS sequence"/>
</dbReference>